<feature type="binding site" evidence="3">
    <location>
        <position position="37"/>
    </location>
    <ligand>
        <name>NAD(+)</name>
        <dbReference type="ChEBI" id="CHEBI:57540"/>
    </ligand>
</feature>
<dbReference type="PANTHER" id="PTHR43128">
    <property type="entry name" value="L-2-HYDROXYCARBOXYLATE DEHYDROGENASE (NAD(P)(+))"/>
    <property type="match status" value="1"/>
</dbReference>
<evidence type="ECO:0000259" key="6">
    <source>
        <dbReference type="Pfam" id="PF02866"/>
    </source>
</evidence>
<dbReference type="AlphaFoldDB" id="A0A8H7RIW9"/>
<feature type="domain" description="Lactate/malate dehydrogenase C-terminal" evidence="6">
    <location>
        <begin position="147"/>
        <end position="295"/>
    </location>
</feature>
<protein>
    <recommendedName>
        <fullName evidence="9">L-lactate dehydrogenase</fullName>
    </recommendedName>
</protein>
<evidence type="ECO:0000256" key="1">
    <source>
        <dbReference type="ARBA" id="ARBA00023002"/>
    </source>
</evidence>
<feature type="domain" description="Lactate/malate dehydrogenase N-terminal" evidence="5">
    <location>
        <begin position="7"/>
        <end position="144"/>
    </location>
</feature>
<dbReference type="GO" id="GO:0004459">
    <property type="term" value="F:L-lactate dehydrogenase (NAD+) activity"/>
    <property type="evidence" value="ECO:0007669"/>
    <property type="project" value="TreeGrafter"/>
</dbReference>
<dbReference type="SUPFAM" id="SSF51735">
    <property type="entry name" value="NAD(P)-binding Rossmann-fold domains"/>
    <property type="match status" value="1"/>
</dbReference>
<evidence type="ECO:0000259" key="5">
    <source>
        <dbReference type="Pfam" id="PF00056"/>
    </source>
</evidence>
<organism evidence="7 8">
    <name type="scientific">Mucor saturninus</name>
    <dbReference type="NCBI Taxonomy" id="64648"/>
    <lineage>
        <taxon>Eukaryota</taxon>
        <taxon>Fungi</taxon>
        <taxon>Fungi incertae sedis</taxon>
        <taxon>Mucoromycota</taxon>
        <taxon>Mucoromycotina</taxon>
        <taxon>Mucoromycetes</taxon>
        <taxon>Mucorales</taxon>
        <taxon>Mucorineae</taxon>
        <taxon>Mucoraceae</taxon>
        <taxon>Mucor</taxon>
    </lineage>
</organism>
<keyword evidence="8" id="KW-1185">Reference proteome</keyword>
<comment type="caution">
    <text evidence="7">The sequence shown here is derived from an EMBL/GenBank/DDBJ whole genome shotgun (WGS) entry which is preliminary data.</text>
</comment>
<gene>
    <name evidence="7" type="ORF">INT47_002423</name>
</gene>
<dbReference type="Gene3D" id="3.90.110.10">
    <property type="entry name" value="Lactate dehydrogenase/glycoside hydrolase, family 4, C-terminal"/>
    <property type="match status" value="1"/>
</dbReference>
<dbReference type="PIRSF" id="PIRSF000102">
    <property type="entry name" value="Lac_mal_DH"/>
    <property type="match status" value="1"/>
</dbReference>
<dbReference type="Pfam" id="PF00056">
    <property type="entry name" value="Ldh_1_N"/>
    <property type="match status" value="1"/>
</dbReference>
<evidence type="ECO:0008006" key="9">
    <source>
        <dbReference type="Google" id="ProtNLM"/>
    </source>
</evidence>
<dbReference type="OrthoDB" id="4069699at2759"/>
<dbReference type="InterPro" id="IPR015955">
    <property type="entry name" value="Lactate_DH/Glyco_Ohase_4_C"/>
</dbReference>
<keyword evidence="2 3" id="KW-0520">NAD</keyword>
<evidence type="ECO:0000313" key="7">
    <source>
        <dbReference type="EMBL" id="KAG2210481.1"/>
    </source>
</evidence>
<dbReference type="GO" id="GO:0006089">
    <property type="term" value="P:lactate metabolic process"/>
    <property type="evidence" value="ECO:0007669"/>
    <property type="project" value="TreeGrafter"/>
</dbReference>
<feature type="binding site" evidence="3">
    <location>
        <begin position="12"/>
        <end position="17"/>
    </location>
    <ligand>
        <name>NAD(+)</name>
        <dbReference type="ChEBI" id="CHEBI:57540"/>
    </ligand>
</feature>
<evidence type="ECO:0000256" key="3">
    <source>
        <dbReference type="PIRSR" id="PIRSR000102-3"/>
    </source>
</evidence>
<name>A0A8H7RIW9_9FUNG</name>
<dbReference type="Pfam" id="PF02866">
    <property type="entry name" value="Ldh_1_C"/>
    <property type="match status" value="1"/>
</dbReference>
<dbReference type="PRINTS" id="PR00086">
    <property type="entry name" value="LLDHDRGNASE"/>
</dbReference>
<evidence type="ECO:0000256" key="4">
    <source>
        <dbReference type="RuleBase" id="RU003369"/>
    </source>
</evidence>
<dbReference type="InterPro" id="IPR036291">
    <property type="entry name" value="NAD(P)-bd_dom_sf"/>
</dbReference>
<dbReference type="InterPro" id="IPR022383">
    <property type="entry name" value="Lactate/malate_DH_C"/>
</dbReference>
<accession>A0A8H7RIW9</accession>
<evidence type="ECO:0000313" key="8">
    <source>
        <dbReference type="Proteomes" id="UP000603453"/>
    </source>
</evidence>
<dbReference type="Gene3D" id="3.40.50.720">
    <property type="entry name" value="NAD(P)-binding Rossmann-like Domain"/>
    <property type="match status" value="1"/>
</dbReference>
<dbReference type="InterPro" id="IPR001557">
    <property type="entry name" value="L-lactate/malate_DH"/>
</dbReference>
<dbReference type="SUPFAM" id="SSF56327">
    <property type="entry name" value="LDH C-terminal domain-like"/>
    <property type="match status" value="1"/>
</dbReference>
<dbReference type="InterPro" id="IPR001236">
    <property type="entry name" value="Lactate/malate_DH_N"/>
</dbReference>
<keyword evidence="1 4" id="KW-0560">Oxidoreductase</keyword>
<dbReference type="Proteomes" id="UP000603453">
    <property type="component" value="Unassembled WGS sequence"/>
</dbReference>
<reference evidence="7" key="1">
    <citation type="submission" date="2020-12" db="EMBL/GenBank/DDBJ databases">
        <title>Metabolic potential, ecology and presence of endohyphal bacteria is reflected in genomic diversity of Mucoromycotina.</title>
        <authorList>
            <person name="Muszewska A."/>
            <person name="Okrasinska A."/>
            <person name="Steczkiewicz K."/>
            <person name="Drgas O."/>
            <person name="Orlowska M."/>
            <person name="Perlinska-Lenart U."/>
            <person name="Aleksandrzak-Piekarczyk T."/>
            <person name="Szatraj K."/>
            <person name="Zielenkiewicz U."/>
            <person name="Pilsyk S."/>
            <person name="Malc E."/>
            <person name="Mieczkowski P."/>
            <person name="Kruszewska J.S."/>
            <person name="Biernat P."/>
            <person name="Pawlowska J."/>
        </authorList>
    </citation>
    <scope>NUCLEOTIDE SEQUENCE</scope>
    <source>
        <strain evidence="7">WA0000017839</strain>
    </source>
</reference>
<proteinExistence type="inferred from homology"/>
<comment type="similarity">
    <text evidence="4">Belongs to the LDH/MDH superfamily.</text>
</comment>
<dbReference type="PANTHER" id="PTHR43128:SF16">
    <property type="entry name" value="L-LACTATE DEHYDROGENASE"/>
    <property type="match status" value="1"/>
</dbReference>
<sequence>MIHHPGRVSIIGAGTLGGTIAYSLMMAKIAQEILLVDLSINIVQGQVLDLSEAAANTGVVIRAGTFKEAGQSSVIIVTADAQSLPNESRSEWLMRSRRLFLSIASSLSPVPKDTLIVITSDPVDLYVQFFQSYFPHVPTDRIFGIGTTMATERFRTWIGDMTDCQDCITDAYCIGTQKTPIVVWNHAKFKSNSISTLPLLVAERARLETIVSEHRSNLIRERKGRAWYGTAAVMTRLTKALLCPHLPSVIWVLSVHVPRLDSCISWPVILGTTGIQSLVQLPLDEIESAKVMKVVESNTMDFQTSMGRT</sequence>
<dbReference type="EMBL" id="JAEPRD010000011">
    <property type="protein sequence ID" value="KAG2210481.1"/>
    <property type="molecule type" value="Genomic_DNA"/>
</dbReference>
<evidence type="ECO:0000256" key="2">
    <source>
        <dbReference type="ARBA" id="ARBA00023027"/>
    </source>
</evidence>